<evidence type="ECO:0000313" key="2">
    <source>
        <dbReference type="Proteomes" id="UP000014720"/>
    </source>
</evidence>
<gene>
    <name evidence="1" type="ORF">Phi18:2_gp38</name>
</gene>
<evidence type="ECO:0000313" key="1">
    <source>
        <dbReference type="EMBL" id="AGO49201.1"/>
    </source>
</evidence>
<proteinExistence type="predicted"/>
<name>S0A1D1_9CAUD</name>
<dbReference type="EMBL" id="KC821627">
    <property type="protein sequence ID" value="AGO49201.1"/>
    <property type="molecule type" value="Genomic_DNA"/>
</dbReference>
<keyword evidence="1" id="KW-0808">Transferase</keyword>
<protein>
    <submittedName>
        <fullName evidence="1">DNA methylase</fullName>
    </submittedName>
</protein>
<keyword evidence="1" id="KW-0489">Methyltransferase</keyword>
<dbReference type="InterPro" id="IPR029063">
    <property type="entry name" value="SAM-dependent_MTases_sf"/>
</dbReference>
<sequence>MNDRIKILNKLADEIKSLPVLVIGTHNQNILEGSDDKYGLIFIDGDHSAEQVEKDIVNAWKALNPGGAIAINNCKPYTKEMQTMPRMQSQWTGDTWRAVEGFKKEYPAIRTEDLGGKYGMIAIHKTKRKGKTPKIGFIDWESTYEEMRAIWDKED</sequence>
<dbReference type="Pfam" id="PF13578">
    <property type="entry name" value="Methyltransf_24"/>
    <property type="match status" value="1"/>
</dbReference>
<reference evidence="1 2" key="1">
    <citation type="journal article" date="2013" name="Proc. Natl. Acad. Sci. U.S.A.">
        <title>Twelve previously unknown phage genera are ubiquitous in global oceans.</title>
        <authorList>
            <person name="Holmfeldt K."/>
            <person name="Solonenko N."/>
            <person name="Shah M."/>
            <person name="Corrier K."/>
            <person name="Riemann L."/>
            <person name="Verberkmoes N.C."/>
            <person name="Sullivan M.B."/>
        </authorList>
    </citation>
    <scope>NUCLEOTIDE SEQUENCE [LARGE SCALE GENOMIC DNA]</scope>
    <source>
        <strain evidence="1">Phi18:2</strain>
    </source>
</reference>
<dbReference type="Gene3D" id="3.40.50.150">
    <property type="entry name" value="Vaccinia Virus protein VP39"/>
    <property type="match status" value="1"/>
</dbReference>
<dbReference type="GO" id="GO:0032259">
    <property type="term" value="P:methylation"/>
    <property type="evidence" value="ECO:0007669"/>
    <property type="project" value="UniProtKB-KW"/>
</dbReference>
<reference evidence="2" key="2">
    <citation type="submission" date="2013-03" db="EMBL/GenBank/DDBJ databases">
        <title>The Cellulophaga phages: a novel, diverse, and globally ubiquitous model system.</title>
        <authorList>
            <person name="Holmfeldt K."/>
            <person name="Solonenko N."/>
            <person name="Shah M."/>
            <person name="Corrier K."/>
            <person name="Riemann L."/>
            <person name="VerBerkmoes N.C."/>
            <person name="Sullivan M.B."/>
        </authorList>
    </citation>
    <scope>NUCLEOTIDE SEQUENCE [LARGE SCALE GENOMIC DNA]</scope>
</reference>
<dbReference type="GO" id="GO:0008168">
    <property type="term" value="F:methyltransferase activity"/>
    <property type="evidence" value="ECO:0007669"/>
    <property type="project" value="UniProtKB-KW"/>
</dbReference>
<dbReference type="SUPFAM" id="SSF53335">
    <property type="entry name" value="S-adenosyl-L-methionine-dependent methyltransferases"/>
    <property type="match status" value="1"/>
</dbReference>
<accession>S0A1D1</accession>
<organism evidence="1 2">
    <name type="scientific">Cellulophaga phage phi18:2</name>
    <dbReference type="NCBI Taxonomy" id="1327995"/>
    <lineage>
        <taxon>Viruses</taxon>
        <taxon>Duplodnaviria</taxon>
        <taxon>Heunggongvirae</taxon>
        <taxon>Uroviricota</taxon>
        <taxon>Caudoviricetes</taxon>
        <taxon>Helsingorvirus</taxon>
        <taxon>Helsingorvirus Cba181</taxon>
    </lineage>
</organism>
<dbReference type="Proteomes" id="UP000014720">
    <property type="component" value="Segment"/>
</dbReference>